<dbReference type="EMBL" id="BAABFR010000011">
    <property type="protein sequence ID" value="GAA4387040.1"/>
    <property type="molecule type" value="Genomic_DNA"/>
</dbReference>
<dbReference type="Pfam" id="PF12840">
    <property type="entry name" value="HTH_20"/>
    <property type="match status" value="1"/>
</dbReference>
<reference evidence="3" key="1">
    <citation type="journal article" date="2019" name="Int. J. Syst. Evol. Microbiol.">
        <title>The Global Catalogue of Microorganisms (GCM) 10K type strain sequencing project: providing services to taxonomists for standard genome sequencing and annotation.</title>
        <authorList>
            <consortium name="The Broad Institute Genomics Platform"/>
            <consortium name="The Broad Institute Genome Sequencing Center for Infectious Disease"/>
            <person name="Wu L."/>
            <person name="Ma J."/>
        </authorList>
    </citation>
    <scope>NUCLEOTIDE SEQUENCE [LARGE SCALE GENOMIC DNA]</scope>
    <source>
        <strain evidence="3">JCM 17688</strain>
    </source>
</reference>
<dbReference type="InterPro" id="IPR001845">
    <property type="entry name" value="HTH_ArsR_DNA-bd_dom"/>
</dbReference>
<organism evidence="2 3">
    <name type="scientific">Tsukamurella soli</name>
    <dbReference type="NCBI Taxonomy" id="644556"/>
    <lineage>
        <taxon>Bacteria</taxon>
        <taxon>Bacillati</taxon>
        <taxon>Actinomycetota</taxon>
        <taxon>Actinomycetes</taxon>
        <taxon>Mycobacteriales</taxon>
        <taxon>Tsukamurellaceae</taxon>
        <taxon>Tsukamurella</taxon>
    </lineage>
</organism>
<dbReference type="InterPro" id="IPR036388">
    <property type="entry name" value="WH-like_DNA-bd_sf"/>
</dbReference>
<dbReference type="Gene3D" id="1.10.10.10">
    <property type="entry name" value="Winged helix-like DNA-binding domain superfamily/Winged helix DNA-binding domain"/>
    <property type="match status" value="1"/>
</dbReference>
<dbReference type="CDD" id="cd00090">
    <property type="entry name" value="HTH_ARSR"/>
    <property type="match status" value="1"/>
</dbReference>
<comment type="caution">
    <text evidence="2">The sequence shown here is derived from an EMBL/GenBank/DDBJ whole genome shotgun (WGS) entry which is preliminary data.</text>
</comment>
<dbReference type="PANTHER" id="PTHR38600:SF2">
    <property type="entry name" value="SLL0088 PROTEIN"/>
    <property type="match status" value="1"/>
</dbReference>
<keyword evidence="3" id="KW-1185">Reference proteome</keyword>
<dbReference type="InterPro" id="IPR036390">
    <property type="entry name" value="WH_DNA-bd_sf"/>
</dbReference>
<evidence type="ECO:0000259" key="1">
    <source>
        <dbReference type="PROSITE" id="PS50987"/>
    </source>
</evidence>
<accession>A0ABP8J905</accession>
<dbReference type="SMART" id="SM00418">
    <property type="entry name" value="HTH_ARSR"/>
    <property type="match status" value="1"/>
</dbReference>
<proteinExistence type="predicted"/>
<dbReference type="PANTHER" id="PTHR38600">
    <property type="entry name" value="TRANSCRIPTIONAL REGULATORY PROTEIN"/>
    <property type="match status" value="1"/>
</dbReference>
<dbReference type="PROSITE" id="PS50987">
    <property type="entry name" value="HTH_ARSR_2"/>
    <property type="match status" value="1"/>
</dbReference>
<evidence type="ECO:0000313" key="2">
    <source>
        <dbReference type="EMBL" id="GAA4387040.1"/>
    </source>
</evidence>
<dbReference type="InterPro" id="IPR011991">
    <property type="entry name" value="ArsR-like_HTH"/>
</dbReference>
<evidence type="ECO:0000313" key="3">
    <source>
        <dbReference type="Proteomes" id="UP001500635"/>
    </source>
</evidence>
<protein>
    <recommendedName>
        <fullName evidence="1">HTH arsR-type domain-containing protein</fullName>
    </recommendedName>
</protein>
<dbReference type="Proteomes" id="UP001500635">
    <property type="component" value="Unassembled WGS sequence"/>
</dbReference>
<feature type="domain" description="HTH arsR-type" evidence="1">
    <location>
        <begin position="2"/>
        <end position="86"/>
    </location>
</feature>
<sequence length="86" mass="9433">MVDFVVNRIVDPILQALADAGRRRIVERLSRSPLPASTIAEPMPMSLPAVMKHLAVLEANGIVRSQKLVGCGTYRLEPAARRELEA</sequence>
<dbReference type="SUPFAM" id="SSF46785">
    <property type="entry name" value="Winged helix' DNA-binding domain"/>
    <property type="match status" value="1"/>
</dbReference>
<gene>
    <name evidence="2" type="ORF">GCM10023147_10990</name>
</gene>
<name>A0ABP8J905_9ACTN</name>